<comment type="caution">
    <text evidence="1">The sequence shown here is derived from an EMBL/GenBank/DDBJ whole genome shotgun (WGS) entry which is preliminary data.</text>
</comment>
<evidence type="ECO:0000313" key="1">
    <source>
        <dbReference type="EMBL" id="KAK4135686.1"/>
    </source>
</evidence>
<accession>A0AAN6UN14</accession>
<reference evidence="1" key="2">
    <citation type="submission" date="2023-05" db="EMBL/GenBank/DDBJ databases">
        <authorList>
            <consortium name="Lawrence Berkeley National Laboratory"/>
            <person name="Steindorff A."/>
            <person name="Hensen N."/>
            <person name="Bonometti L."/>
            <person name="Westerberg I."/>
            <person name="Brannstrom I.O."/>
            <person name="Guillou S."/>
            <person name="Cros-Aarteil S."/>
            <person name="Calhoun S."/>
            <person name="Haridas S."/>
            <person name="Kuo A."/>
            <person name="Mondo S."/>
            <person name="Pangilinan J."/>
            <person name="Riley R."/>
            <person name="Labutti K."/>
            <person name="Andreopoulos B."/>
            <person name="Lipzen A."/>
            <person name="Chen C."/>
            <person name="Yanf M."/>
            <person name="Daum C."/>
            <person name="Ng V."/>
            <person name="Clum A."/>
            <person name="Ohm R."/>
            <person name="Martin F."/>
            <person name="Silar P."/>
            <person name="Natvig D."/>
            <person name="Lalanne C."/>
            <person name="Gautier V."/>
            <person name="Ament-Velasquez S.L."/>
            <person name="Kruys A."/>
            <person name="Hutchinson M.I."/>
            <person name="Powell A.J."/>
            <person name="Barry K."/>
            <person name="Miller A.N."/>
            <person name="Grigoriev I.V."/>
            <person name="Debuchy R."/>
            <person name="Gladieux P."/>
            <person name="Thoren M.H."/>
            <person name="Johannesson H."/>
        </authorList>
    </citation>
    <scope>NUCLEOTIDE SEQUENCE</scope>
    <source>
        <strain evidence="1">CBS 123565</strain>
    </source>
</reference>
<keyword evidence="2" id="KW-1185">Reference proteome</keyword>
<organism evidence="1 2">
    <name type="scientific">Trichocladium antarcticum</name>
    <dbReference type="NCBI Taxonomy" id="1450529"/>
    <lineage>
        <taxon>Eukaryota</taxon>
        <taxon>Fungi</taxon>
        <taxon>Dikarya</taxon>
        <taxon>Ascomycota</taxon>
        <taxon>Pezizomycotina</taxon>
        <taxon>Sordariomycetes</taxon>
        <taxon>Sordariomycetidae</taxon>
        <taxon>Sordariales</taxon>
        <taxon>Chaetomiaceae</taxon>
        <taxon>Trichocladium</taxon>
    </lineage>
</organism>
<protein>
    <submittedName>
        <fullName evidence="1">Uncharacterized protein</fullName>
    </submittedName>
</protein>
<evidence type="ECO:0000313" key="2">
    <source>
        <dbReference type="Proteomes" id="UP001304895"/>
    </source>
</evidence>
<dbReference type="AlphaFoldDB" id="A0AAN6UN14"/>
<reference evidence="1" key="1">
    <citation type="journal article" date="2023" name="Mol. Phylogenet. Evol.">
        <title>Genome-scale phylogeny and comparative genomics of the fungal order Sordariales.</title>
        <authorList>
            <person name="Hensen N."/>
            <person name="Bonometti L."/>
            <person name="Westerberg I."/>
            <person name="Brannstrom I.O."/>
            <person name="Guillou S."/>
            <person name="Cros-Aarteil S."/>
            <person name="Calhoun S."/>
            <person name="Haridas S."/>
            <person name="Kuo A."/>
            <person name="Mondo S."/>
            <person name="Pangilinan J."/>
            <person name="Riley R."/>
            <person name="LaButti K."/>
            <person name="Andreopoulos B."/>
            <person name="Lipzen A."/>
            <person name="Chen C."/>
            <person name="Yan M."/>
            <person name="Daum C."/>
            <person name="Ng V."/>
            <person name="Clum A."/>
            <person name="Steindorff A."/>
            <person name="Ohm R.A."/>
            <person name="Martin F."/>
            <person name="Silar P."/>
            <person name="Natvig D.O."/>
            <person name="Lalanne C."/>
            <person name="Gautier V."/>
            <person name="Ament-Velasquez S.L."/>
            <person name="Kruys A."/>
            <person name="Hutchinson M.I."/>
            <person name="Powell A.J."/>
            <person name="Barry K."/>
            <person name="Miller A.N."/>
            <person name="Grigoriev I.V."/>
            <person name="Debuchy R."/>
            <person name="Gladieux P."/>
            <person name="Hiltunen Thoren M."/>
            <person name="Johannesson H."/>
        </authorList>
    </citation>
    <scope>NUCLEOTIDE SEQUENCE</scope>
    <source>
        <strain evidence="1">CBS 123565</strain>
    </source>
</reference>
<sequence length="162" mass="18277">MKRLKLPIPTRPQARAGWLRLAPEAWQVRIKDTPALLLAKPLHDWYPPRAPIRHSKKVRRRALRLATSARITVYRIYSGTGPRARSPGTPSPTSIPQISEVGMNTHQRIEDRGALACHEPQPFGSETDTAKLTGTPAFPQWPLHPVTRTRLTLLRLRPRAVS</sequence>
<gene>
    <name evidence="1" type="ORF">BT67DRAFT_257826</name>
</gene>
<proteinExistence type="predicted"/>
<name>A0AAN6UN14_9PEZI</name>
<dbReference type="Proteomes" id="UP001304895">
    <property type="component" value="Unassembled WGS sequence"/>
</dbReference>
<dbReference type="EMBL" id="MU853405">
    <property type="protein sequence ID" value="KAK4135686.1"/>
    <property type="molecule type" value="Genomic_DNA"/>
</dbReference>